<sequence length="408" mass="47913">MSHNAMETHSIDPFLTQPDRLVLDLLLQDIQNPRKPTSGDLGSGQSGDEGHTKQLGEGISRLEGLNDESSSSFRPTVFTSWDQEDFERLPESVNKLILQPYIRWARGVVRRETDVVFLTHIILYLTTSVPSAITLYAYFSWPHAICHWIMQGLYCGPFTLLLHNHIHNNGVLVEGYKWLDRSFPYILEPLMGHTWHSYYYHHIKCHHVEGNGPDDVSSTIRYQRDELADFLMYWGRFMFFIWIDLPLYFIRKNKLRLAFEFFSCEMRIGLMAGNWSQHALVDENDPDSDFRSSITLIDVASNRHCFNDGWHTAHHLNALRHWRDQPLSFLKTKSKYEDGKALVFHNIDYMMMFVKLMQKDYEHLARCLVPIGDQIGMSNQELADILKIKTRKFTRDDIQRKFVKRKKR</sequence>
<gene>
    <name evidence="3" type="ORF">BP5553_08826</name>
</gene>
<evidence type="ECO:0000256" key="1">
    <source>
        <dbReference type="SAM" id="MobiDB-lite"/>
    </source>
</evidence>
<evidence type="ECO:0008006" key="5">
    <source>
        <dbReference type="Google" id="ProtNLM"/>
    </source>
</evidence>
<keyword evidence="4" id="KW-1185">Reference proteome</keyword>
<dbReference type="Proteomes" id="UP000254866">
    <property type="component" value="Unassembled WGS sequence"/>
</dbReference>
<keyword evidence="2" id="KW-0812">Transmembrane</keyword>
<evidence type="ECO:0000313" key="3">
    <source>
        <dbReference type="EMBL" id="RDL32370.1"/>
    </source>
</evidence>
<dbReference type="PANTHER" id="PTHR36459:SF1">
    <property type="entry name" value="FATTY ACID DESATURASE DOMAIN-CONTAINING PROTEIN-RELATED"/>
    <property type="match status" value="1"/>
</dbReference>
<dbReference type="GeneID" id="43601675"/>
<feature type="transmembrane region" description="Helical" evidence="2">
    <location>
        <begin position="231"/>
        <end position="250"/>
    </location>
</feature>
<keyword evidence="2" id="KW-1133">Transmembrane helix</keyword>
<dbReference type="RefSeq" id="XP_031866092.1">
    <property type="nucleotide sequence ID" value="XM_032017449.1"/>
</dbReference>
<dbReference type="STRING" id="2656787.A0A370TD24"/>
<comment type="caution">
    <text evidence="3">The sequence shown here is derived from an EMBL/GenBank/DDBJ whole genome shotgun (WGS) entry which is preliminary data.</text>
</comment>
<evidence type="ECO:0000256" key="2">
    <source>
        <dbReference type="SAM" id="Phobius"/>
    </source>
</evidence>
<name>A0A370TD24_9HELO</name>
<feature type="region of interest" description="Disordered" evidence="1">
    <location>
        <begin position="34"/>
        <end position="54"/>
    </location>
</feature>
<dbReference type="EMBL" id="NPIC01000010">
    <property type="protein sequence ID" value="RDL32370.1"/>
    <property type="molecule type" value="Genomic_DNA"/>
</dbReference>
<reference evidence="3 4" key="1">
    <citation type="journal article" date="2018" name="IMA Fungus">
        <title>IMA Genome-F 9: Draft genome sequence of Annulohypoxylon stygium, Aspergillus mulundensis, Berkeleyomyces basicola (syn. Thielaviopsis basicola), Ceratocystis smalleyi, two Cercospora beticola strains, Coleophoma cylindrospora, Fusarium fracticaudum, Phialophora cf. hyalina, and Morchella septimelata.</title>
        <authorList>
            <person name="Wingfield B.D."/>
            <person name="Bills G.F."/>
            <person name="Dong Y."/>
            <person name="Huang W."/>
            <person name="Nel W.J."/>
            <person name="Swalarsk-Parry B.S."/>
            <person name="Vaghefi N."/>
            <person name="Wilken P.M."/>
            <person name="An Z."/>
            <person name="de Beer Z.W."/>
            <person name="De Vos L."/>
            <person name="Chen L."/>
            <person name="Duong T.A."/>
            <person name="Gao Y."/>
            <person name="Hammerbacher A."/>
            <person name="Kikkert J.R."/>
            <person name="Li Y."/>
            <person name="Li H."/>
            <person name="Li K."/>
            <person name="Li Q."/>
            <person name="Liu X."/>
            <person name="Ma X."/>
            <person name="Naidoo K."/>
            <person name="Pethybridge S.J."/>
            <person name="Sun J."/>
            <person name="Steenkamp E.T."/>
            <person name="van der Nest M.A."/>
            <person name="van Wyk S."/>
            <person name="Wingfield M.J."/>
            <person name="Xiong C."/>
            <person name="Yue Q."/>
            <person name="Zhang X."/>
        </authorList>
    </citation>
    <scope>NUCLEOTIDE SEQUENCE [LARGE SCALE GENOMIC DNA]</scope>
    <source>
        <strain evidence="3 4">BP 5553</strain>
    </source>
</reference>
<accession>A0A370TD24</accession>
<evidence type="ECO:0000313" key="4">
    <source>
        <dbReference type="Proteomes" id="UP000254866"/>
    </source>
</evidence>
<dbReference type="OrthoDB" id="1470350at2759"/>
<keyword evidence="2" id="KW-0472">Membrane</keyword>
<proteinExistence type="predicted"/>
<protein>
    <recommendedName>
        <fullName evidence="5">Fatty acid desaturase domain-containing protein</fullName>
    </recommendedName>
</protein>
<dbReference type="AlphaFoldDB" id="A0A370TD24"/>
<dbReference type="PANTHER" id="PTHR36459">
    <property type="entry name" value="ORF"/>
    <property type="match status" value="1"/>
</dbReference>
<feature type="transmembrane region" description="Helical" evidence="2">
    <location>
        <begin position="115"/>
        <end position="139"/>
    </location>
</feature>
<organism evidence="3 4">
    <name type="scientific">Venustampulla echinocandica</name>
    <dbReference type="NCBI Taxonomy" id="2656787"/>
    <lineage>
        <taxon>Eukaryota</taxon>
        <taxon>Fungi</taxon>
        <taxon>Dikarya</taxon>
        <taxon>Ascomycota</taxon>
        <taxon>Pezizomycotina</taxon>
        <taxon>Leotiomycetes</taxon>
        <taxon>Helotiales</taxon>
        <taxon>Pleuroascaceae</taxon>
        <taxon>Venustampulla</taxon>
    </lineage>
</organism>